<accession>A0AAE1DYN7</accession>
<gene>
    <name evidence="1" type="ORF">RRG08_008025</name>
</gene>
<evidence type="ECO:0000313" key="1">
    <source>
        <dbReference type="EMBL" id="KAK3787891.1"/>
    </source>
</evidence>
<organism evidence="1 2">
    <name type="scientific">Elysia crispata</name>
    <name type="common">lettuce slug</name>
    <dbReference type="NCBI Taxonomy" id="231223"/>
    <lineage>
        <taxon>Eukaryota</taxon>
        <taxon>Metazoa</taxon>
        <taxon>Spiralia</taxon>
        <taxon>Lophotrochozoa</taxon>
        <taxon>Mollusca</taxon>
        <taxon>Gastropoda</taxon>
        <taxon>Heterobranchia</taxon>
        <taxon>Euthyneura</taxon>
        <taxon>Panpulmonata</taxon>
        <taxon>Sacoglossa</taxon>
        <taxon>Placobranchoidea</taxon>
        <taxon>Plakobranchidae</taxon>
        <taxon>Elysia</taxon>
    </lineage>
</organism>
<reference evidence="1" key="1">
    <citation type="journal article" date="2023" name="G3 (Bethesda)">
        <title>A reference genome for the long-term kleptoplast-retaining sea slug Elysia crispata morphotype clarki.</title>
        <authorList>
            <person name="Eastman K.E."/>
            <person name="Pendleton A.L."/>
            <person name="Shaikh M.A."/>
            <person name="Suttiyut T."/>
            <person name="Ogas R."/>
            <person name="Tomko P."/>
            <person name="Gavelis G."/>
            <person name="Widhalm J.R."/>
            <person name="Wisecaver J.H."/>
        </authorList>
    </citation>
    <scope>NUCLEOTIDE SEQUENCE</scope>
    <source>
        <strain evidence="1">ECLA1</strain>
    </source>
</reference>
<keyword evidence="2" id="KW-1185">Reference proteome</keyword>
<proteinExistence type="predicted"/>
<sequence>CNLLGLSEDFNDCVLRSSRYAVRVWRLNLSLQLVQTCPSRTAYTDMMNASYRLSPLDTNDVDFKITVWKMIVYSLMEKSETP</sequence>
<feature type="non-terminal residue" evidence="1">
    <location>
        <position position="1"/>
    </location>
</feature>
<dbReference type="EMBL" id="JAWDGP010001825">
    <property type="protein sequence ID" value="KAK3787891.1"/>
    <property type="molecule type" value="Genomic_DNA"/>
</dbReference>
<dbReference type="Proteomes" id="UP001283361">
    <property type="component" value="Unassembled WGS sequence"/>
</dbReference>
<protein>
    <submittedName>
        <fullName evidence="1">Uncharacterized protein</fullName>
    </submittedName>
</protein>
<evidence type="ECO:0000313" key="2">
    <source>
        <dbReference type="Proteomes" id="UP001283361"/>
    </source>
</evidence>
<dbReference type="AlphaFoldDB" id="A0AAE1DYN7"/>
<comment type="caution">
    <text evidence="1">The sequence shown here is derived from an EMBL/GenBank/DDBJ whole genome shotgun (WGS) entry which is preliminary data.</text>
</comment>
<name>A0AAE1DYN7_9GAST</name>